<dbReference type="CDD" id="cd05006">
    <property type="entry name" value="SIS_GmhA"/>
    <property type="match status" value="1"/>
</dbReference>
<name>A0A5A9GHE2_AZOLI</name>
<sequence length="203" mass="20696">MVQERVNAYFEVLSTLQTATEATDFSGHVLSLGAAFDRAIGIARSATAAGGKLMIVGNGGSAGIASHLAIDFSKNGGMSAMAFNDPAALTCLGNDLGYENVFAAQIGFHARPGDLLVAISSSGRSPNILKAVAAARERDCGILTLSGFDAGNPLRRAGDVNLYVPSTSYGFVEVSHLALCHALLDLAMGWTPKDGPAGPGAAG</sequence>
<accession>A0A5A9GHE2</accession>
<dbReference type="SUPFAM" id="SSF53697">
    <property type="entry name" value="SIS domain"/>
    <property type="match status" value="1"/>
</dbReference>
<dbReference type="PANTHER" id="PTHR30390:SF7">
    <property type="entry name" value="PHOSPHOHEPTOSE ISOMERASE"/>
    <property type="match status" value="1"/>
</dbReference>
<feature type="domain" description="SIS" evidence="1">
    <location>
        <begin position="42"/>
        <end position="196"/>
    </location>
</feature>
<dbReference type="InterPro" id="IPR050099">
    <property type="entry name" value="SIS_GmhA/DiaA_subfam"/>
</dbReference>
<dbReference type="InterPro" id="IPR001347">
    <property type="entry name" value="SIS_dom"/>
</dbReference>
<gene>
    <name evidence="2" type="ORF">FZ942_22925</name>
</gene>
<dbReference type="Pfam" id="PF13580">
    <property type="entry name" value="SIS_2"/>
    <property type="match status" value="1"/>
</dbReference>
<dbReference type="AlphaFoldDB" id="A0A5A9GHE2"/>
<keyword evidence="3" id="KW-1185">Reference proteome</keyword>
<evidence type="ECO:0000259" key="1">
    <source>
        <dbReference type="PROSITE" id="PS51464"/>
    </source>
</evidence>
<dbReference type="GO" id="GO:1901135">
    <property type="term" value="P:carbohydrate derivative metabolic process"/>
    <property type="evidence" value="ECO:0007669"/>
    <property type="project" value="InterPro"/>
</dbReference>
<dbReference type="InterPro" id="IPR035461">
    <property type="entry name" value="GmhA/DiaA"/>
</dbReference>
<evidence type="ECO:0000313" key="3">
    <source>
        <dbReference type="Proteomes" id="UP000324927"/>
    </source>
</evidence>
<proteinExistence type="predicted"/>
<dbReference type="GO" id="GO:0097367">
    <property type="term" value="F:carbohydrate derivative binding"/>
    <property type="evidence" value="ECO:0007669"/>
    <property type="project" value="InterPro"/>
</dbReference>
<organism evidence="2 3">
    <name type="scientific">Azospirillum lipoferum</name>
    <dbReference type="NCBI Taxonomy" id="193"/>
    <lineage>
        <taxon>Bacteria</taxon>
        <taxon>Pseudomonadati</taxon>
        <taxon>Pseudomonadota</taxon>
        <taxon>Alphaproteobacteria</taxon>
        <taxon>Rhodospirillales</taxon>
        <taxon>Azospirillaceae</taxon>
        <taxon>Azospirillum</taxon>
    </lineage>
</organism>
<protein>
    <submittedName>
        <fullName evidence="2">SIS domain-containing protein</fullName>
    </submittedName>
</protein>
<reference evidence="2 3" key="1">
    <citation type="submission" date="2019-08" db="EMBL/GenBank/DDBJ databases">
        <authorList>
            <person name="Grouzdev D."/>
            <person name="Tikhonova E."/>
            <person name="Kravchenko I."/>
        </authorList>
    </citation>
    <scope>NUCLEOTIDE SEQUENCE [LARGE SCALE GENOMIC DNA]</scope>
    <source>
        <strain evidence="2 3">59b</strain>
    </source>
</reference>
<evidence type="ECO:0000313" key="2">
    <source>
        <dbReference type="EMBL" id="KAA0593747.1"/>
    </source>
</evidence>
<dbReference type="PANTHER" id="PTHR30390">
    <property type="entry name" value="SEDOHEPTULOSE 7-PHOSPHATE ISOMERASE / DNAA INITIATOR-ASSOCIATING FACTOR FOR REPLICATION INITIATION"/>
    <property type="match status" value="1"/>
</dbReference>
<comment type="caution">
    <text evidence="2">The sequence shown here is derived from an EMBL/GenBank/DDBJ whole genome shotgun (WGS) entry which is preliminary data.</text>
</comment>
<dbReference type="InterPro" id="IPR046348">
    <property type="entry name" value="SIS_dom_sf"/>
</dbReference>
<dbReference type="PROSITE" id="PS51464">
    <property type="entry name" value="SIS"/>
    <property type="match status" value="1"/>
</dbReference>
<dbReference type="Gene3D" id="3.40.50.10490">
    <property type="entry name" value="Glucose-6-phosphate isomerase like protein, domain 1"/>
    <property type="match status" value="1"/>
</dbReference>
<dbReference type="Proteomes" id="UP000324927">
    <property type="component" value="Unassembled WGS sequence"/>
</dbReference>
<dbReference type="OrthoDB" id="9810929at2"/>
<dbReference type="EMBL" id="VTTN01000010">
    <property type="protein sequence ID" value="KAA0593747.1"/>
    <property type="molecule type" value="Genomic_DNA"/>
</dbReference>